<evidence type="ECO:0000256" key="1">
    <source>
        <dbReference type="SAM" id="Phobius"/>
    </source>
</evidence>
<dbReference type="KEGG" id="nso:NIASO_01050"/>
<keyword evidence="1" id="KW-1133">Transmembrane helix</keyword>
<dbReference type="AlphaFoldDB" id="W0F6H6"/>
<reference evidence="2 3" key="1">
    <citation type="submission" date="2013-12" db="EMBL/GenBank/DDBJ databases">
        <authorList>
            <consortium name="DOE Joint Genome Institute"/>
            <person name="Eisen J."/>
            <person name="Huntemann M."/>
            <person name="Han J."/>
            <person name="Chen A."/>
            <person name="Kyrpides N."/>
            <person name="Mavromatis K."/>
            <person name="Markowitz V."/>
            <person name="Palaniappan K."/>
            <person name="Ivanova N."/>
            <person name="Schaumberg A."/>
            <person name="Pati A."/>
            <person name="Liolios K."/>
            <person name="Nordberg H.P."/>
            <person name="Cantor M.N."/>
            <person name="Hua S.X."/>
            <person name="Woyke T."/>
        </authorList>
    </citation>
    <scope>NUCLEOTIDE SEQUENCE [LARGE SCALE GENOMIC DNA]</scope>
    <source>
        <strain evidence="3">DSM 19437</strain>
    </source>
</reference>
<organism evidence="2 3">
    <name type="scientific">Niabella soli DSM 19437</name>
    <dbReference type="NCBI Taxonomy" id="929713"/>
    <lineage>
        <taxon>Bacteria</taxon>
        <taxon>Pseudomonadati</taxon>
        <taxon>Bacteroidota</taxon>
        <taxon>Chitinophagia</taxon>
        <taxon>Chitinophagales</taxon>
        <taxon>Chitinophagaceae</taxon>
        <taxon>Niabella</taxon>
    </lineage>
</organism>
<keyword evidence="3" id="KW-1185">Reference proteome</keyword>
<proteinExistence type="predicted"/>
<sequence>MNRRTAVKSIFIYGAAIGGVVSAYEFFKLNRKVDKEYIQSRKKLIEQLTELIIPATDTPGAREAGAGDYVARAVSENLSRKDANNFIDGLKELERLSRSKKKKDFLECSMEEQKELLQIIKAPPFYGNNKTVKKIDRKILGASFFDTLKQQTVIGYCTSELGATKGMNYDYIPGHYAGCIPLEKGQKCWATK</sequence>
<dbReference type="InterPro" id="IPR027056">
    <property type="entry name" value="Gluconate_2DH_su3"/>
</dbReference>
<accession>W0F6H6</accession>
<dbReference type="Pfam" id="PF13618">
    <property type="entry name" value="Gluconate_2-dh3"/>
    <property type="match status" value="1"/>
</dbReference>
<feature type="transmembrane region" description="Helical" evidence="1">
    <location>
        <begin position="6"/>
        <end position="27"/>
    </location>
</feature>
<keyword evidence="1" id="KW-0812">Transmembrane</keyword>
<dbReference type="EMBL" id="CP007035">
    <property type="protein sequence ID" value="AHF17059.1"/>
    <property type="molecule type" value="Genomic_DNA"/>
</dbReference>
<dbReference type="HOGENOM" id="CLU_089930_0_1_10"/>
<evidence type="ECO:0000313" key="2">
    <source>
        <dbReference type="EMBL" id="AHF17059.1"/>
    </source>
</evidence>
<dbReference type="eggNOG" id="ENOG5033Z3Y">
    <property type="taxonomic scope" value="Bacteria"/>
</dbReference>
<gene>
    <name evidence="2" type="ORF">NIASO_01050</name>
</gene>
<dbReference type="STRING" id="929713.NIASO_01050"/>
<dbReference type="OrthoDB" id="6385145at2"/>
<protein>
    <recommendedName>
        <fullName evidence="4">Twin-arginine translocation pathway signal protein</fullName>
    </recommendedName>
</protein>
<name>W0F6H6_9BACT</name>
<dbReference type="RefSeq" id="WP_008581802.1">
    <property type="nucleotide sequence ID" value="NZ_CP007035.1"/>
</dbReference>
<evidence type="ECO:0000313" key="3">
    <source>
        <dbReference type="Proteomes" id="UP000003586"/>
    </source>
</evidence>
<evidence type="ECO:0008006" key="4">
    <source>
        <dbReference type="Google" id="ProtNLM"/>
    </source>
</evidence>
<dbReference type="Proteomes" id="UP000003586">
    <property type="component" value="Chromosome"/>
</dbReference>
<keyword evidence="1" id="KW-0472">Membrane</keyword>